<evidence type="ECO:0000313" key="2">
    <source>
        <dbReference type="Proteomes" id="UP001163835"/>
    </source>
</evidence>
<comment type="caution">
    <text evidence="1">The sequence shown here is derived from an EMBL/GenBank/DDBJ whole genome shotgun (WGS) entry which is preliminary data.</text>
</comment>
<sequence>MAFMVRLRIKNKIQHDVEGSIPIIFEEFGVPNFIGNMIGFDVIWVENGHQASITEGKVVEVRTGSGKSTSWWKVELGVVPQPVQVMKAEADHAGTPGISINDSPVGKIFGHFMTTINRNNLNWFVACSSSVLWSTAAEAAQSELHRAIRYLTYLVQKNDDGFGPASKNLPITAINTHGLMYLSVAEGDVLERTTWSSLVTLNVTELPRREKTSISSKDELGRNSRSWTNSEPEG</sequence>
<dbReference type="EMBL" id="MU795297">
    <property type="protein sequence ID" value="KAJ3807536.1"/>
    <property type="molecule type" value="Genomic_DNA"/>
</dbReference>
<organism evidence="1 2">
    <name type="scientific">Lentinula aff. lateritia</name>
    <dbReference type="NCBI Taxonomy" id="2804960"/>
    <lineage>
        <taxon>Eukaryota</taxon>
        <taxon>Fungi</taxon>
        <taxon>Dikarya</taxon>
        <taxon>Basidiomycota</taxon>
        <taxon>Agaricomycotina</taxon>
        <taxon>Agaricomycetes</taxon>
        <taxon>Agaricomycetidae</taxon>
        <taxon>Agaricales</taxon>
        <taxon>Marasmiineae</taxon>
        <taxon>Omphalotaceae</taxon>
        <taxon>Lentinula</taxon>
    </lineage>
</organism>
<reference evidence="1" key="1">
    <citation type="submission" date="2022-09" db="EMBL/GenBank/DDBJ databases">
        <title>A Global Phylogenomic Analysis of the Shiitake Genus Lentinula.</title>
        <authorList>
            <consortium name="DOE Joint Genome Institute"/>
            <person name="Sierra-Patev S."/>
            <person name="Min B."/>
            <person name="Naranjo-Ortiz M."/>
            <person name="Looney B."/>
            <person name="Konkel Z."/>
            <person name="Slot J.C."/>
            <person name="Sakamoto Y."/>
            <person name="Steenwyk J.L."/>
            <person name="Rokas A."/>
            <person name="Carro J."/>
            <person name="Camarero S."/>
            <person name="Ferreira P."/>
            <person name="Molpeceres G."/>
            <person name="Ruiz-Duenas F.J."/>
            <person name="Serrano A."/>
            <person name="Henrissat B."/>
            <person name="Drula E."/>
            <person name="Hughes K.W."/>
            <person name="Mata J.L."/>
            <person name="Ishikawa N.K."/>
            <person name="Vargas-Isla R."/>
            <person name="Ushijima S."/>
            <person name="Smith C.A."/>
            <person name="Ahrendt S."/>
            <person name="Andreopoulos W."/>
            <person name="He G."/>
            <person name="Labutti K."/>
            <person name="Lipzen A."/>
            <person name="Ng V."/>
            <person name="Riley R."/>
            <person name="Sandor L."/>
            <person name="Barry K."/>
            <person name="Martinez A.T."/>
            <person name="Xiao Y."/>
            <person name="Gibbons J.G."/>
            <person name="Terashima K."/>
            <person name="Grigoriev I.V."/>
            <person name="Hibbett D.S."/>
        </authorList>
    </citation>
    <scope>NUCLEOTIDE SEQUENCE</scope>
    <source>
        <strain evidence="1">TMI1499</strain>
    </source>
</reference>
<dbReference type="Proteomes" id="UP001163835">
    <property type="component" value="Unassembled WGS sequence"/>
</dbReference>
<protein>
    <submittedName>
        <fullName evidence="1">Uncharacterized protein</fullName>
    </submittedName>
</protein>
<accession>A0ACC1TS05</accession>
<gene>
    <name evidence="1" type="ORF">F5876DRAFT_68045</name>
</gene>
<name>A0ACC1TS05_9AGAR</name>
<evidence type="ECO:0000313" key="1">
    <source>
        <dbReference type="EMBL" id="KAJ3807536.1"/>
    </source>
</evidence>
<keyword evidence="2" id="KW-1185">Reference proteome</keyword>
<proteinExistence type="predicted"/>